<keyword evidence="2" id="KW-1185">Reference proteome</keyword>
<comment type="caution">
    <text evidence="1">The sequence shown here is derived from an EMBL/GenBank/DDBJ whole genome shotgun (WGS) entry which is preliminary data.</text>
</comment>
<evidence type="ECO:0000313" key="1">
    <source>
        <dbReference type="EMBL" id="MCH5599219.1"/>
    </source>
</evidence>
<reference evidence="1 2" key="1">
    <citation type="submission" date="2022-02" db="EMBL/GenBank/DDBJ databases">
        <authorList>
            <person name="Min J."/>
        </authorList>
    </citation>
    <scope>NUCLEOTIDE SEQUENCE [LARGE SCALE GENOMIC DNA]</scope>
    <source>
        <strain evidence="1 2">GR10-1</strain>
    </source>
</reference>
<name>A0ABS9SLF5_9BACT</name>
<dbReference type="RefSeq" id="WP_240830895.1">
    <property type="nucleotide sequence ID" value="NZ_JAKWBL010000003.1"/>
</dbReference>
<dbReference type="EMBL" id="JAKWBL010000003">
    <property type="protein sequence ID" value="MCH5599219.1"/>
    <property type="molecule type" value="Genomic_DNA"/>
</dbReference>
<dbReference type="Proteomes" id="UP001202248">
    <property type="component" value="Unassembled WGS sequence"/>
</dbReference>
<gene>
    <name evidence="1" type="ORF">MKP09_15540</name>
</gene>
<sequence length="98" mass="11003">MELEKEEVNMLDALKNKALSDYFLKFWGLPASLTIHEVASFLLLFPYANVINGNIPLMRACLKVLLKEDVDIIRKSPLPTIADVESDGGLAKSRWVTI</sequence>
<accession>A0ABS9SLF5</accession>
<proteinExistence type="predicted"/>
<evidence type="ECO:0000313" key="2">
    <source>
        <dbReference type="Proteomes" id="UP001202248"/>
    </source>
</evidence>
<protein>
    <submittedName>
        <fullName evidence="1">Uncharacterized protein</fullName>
    </submittedName>
</protein>
<organism evidence="1 2">
    <name type="scientific">Niabella ginsengisoli</name>
    <dbReference type="NCBI Taxonomy" id="522298"/>
    <lineage>
        <taxon>Bacteria</taxon>
        <taxon>Pseudomonadati</taxon>
        <taxon>Bacteroidota</taxon>
        <taxon>Chitinophagia</taxon>
        <taxon>Chitinophagales</taxon>
        <taxon>Chitinophagaceae</taxon>
        <taxon>Niabella</taxon>
    </lineage>
</organism>